<organism evidence="1 2">
    <name type="scientific">Flavobacterium arsenatis</name>
    <dbReference type="NCBI Taxonomy" id="1484332"/>
    <lineage>
        <taxon>Bacteria</taxon>
        <taxon>Pseudomonadati</taxon>
        <taxon>Bacteroidota</taxon>
        <taxon>Flavobacteriia</taxon>
        <taxon>Flavobacteriales</taxon>
        <taxon>Flavobacteriaceae</taxon>
        <taxon>Flavobacterium</taxon>
    </lineage>
</organism>
<evidence type="ECO:0000313" key="1">
    <source>
        <dbReference type="EMBL" id="MDR6969445.1"/>
    </source>
</evidence>
<dbReference type="Pfam" id="PF10899">
    <property type="entry name" value="AbiGi"/>
    <property type="match status" value="1"/>
</dbReference>
<sequence>MKKERKEIIESKFNQKKINHIFHYLDNFEILIKILKNGFAPSYCKEIINDTDYYIPMVSFCNIPLRDVDLYMRYGKYGIGLSLDWALENSISPVIYTHEKTPFKNLHSKINQIQLYNLSRKMFKNILDATLNNQEDETDYKEYDELIKNINNVTVPTIQFFKNWKTKYKSQEIITYQEREWRYVPTLENEKSLITKGDTEFEQLEEKVFRKKPHLPNHILDISKIEYLRYVIIQNEKQSDRVLNTLKSKFGEENVINSILSGKLMIINDDLIFNDF</sequence>
<dbReference type="InterPro" id="IPR021223">
    <property type="entry name" value="AbiGi"/>
</dbReference>
<reference evidence="1 2" key="1">
    <citation type="submission" date="2023-07" db="EMBL/GenBank/DDBJ databases">
        <title>Sorghum-associated microbial communities from plants grown in Nebraska, USA.</title>
        <authorList>
            <person name="Schachtman D."/>
        </authorList>
    </citation>
    <scope>NUCLEOTIDE SEQUENCE [LARGE SCALE GENOMIC DNA]</scope>
    <source>
        <strain evidence="1 2">3773</strain>
    </source>
</reference>
<accession>A0ABU1TUC2</accession>
<name>A0ABU1TUC2_9FLAO</name>
<dbReference type="Proteomes" id="UP001255185">
    <property type="component" value="Unassembled WGS sequence"/>
</dbReference>
<evidence type="ECO:0008006" key="3">
    <source>
        <dbReference type="Google" id="ProtNLM"/>
    </source>
</evidence>
<dbReference type="EMBL" id="JAVDVI010000021">
    <property type="protein sequence ID" value="MDR6969445.1"/>
    <property type="molecule type" value="Genomic_DNA"/>
</dbReference>
<gene>
    <name evidence="1" type="ORF">J2X31_003476</name>
</gene>
<proteinExistence type="predicted"/>
<protein>
    <recommendedName>
        <fullName evidence="3">Abortive phage resistance protein</fullName>
    </recommendedName>
</protein>
<comment type="caution">
    <text evidence="1">The sequence shown here is derived from an EMBL/GenBank/DDBJ whole genome shotgun (WGS) entry which is preliminary data.</text>
</comment>
<dbReference type="RefSeq" id="WP_310028514.1">
    <property type="nucleotide sequence ID" value="NZ_JAVDVI010000021.1"/>
</dbReference>
<evidence type="ECO:0000313" key="2">
    <source>
        <dbReference type="Proteomes" id="UP001255185"/>
    </source>
</evidence>
<keyword evidence="2" id="KW-1185">Reference proteome</keyword>